<dbReference type="RefSeq" id="WP_068224528.1">
    <property type="nucleotide sequence ID" value="NZ_CP139724.1"/>
</dbReference>
<comment type="caution">
    <text evidence="1">The sequence shown here is derived from an EMBL/GenBank/DDBJ whole genome shotgun (WGS) entry which is preliminary data.</text>
</comment>
<evidence type="ECO:0000313" key="1">
    <source>
        <dbReference type="EMBL" id="KYG72608.1"/>
    </source>
</evidence>
<reference evidence="1 2" key="1">
    <citation type="submission" date="2016-01" db="EMBL/GenBank/DDBJ databases">
        <title>Genome sequencing of Roseivirga spongicola UST030701-084.</title>
        <authorList>
            <person name="Selvaratnam C."/>
            <person name="Thevarajoo S."/>
            <person name="Goh K.M."/>
            <person name="Ee R."/>
            <person name="Chan K.-G."/>
            <person name="Chong C.S."/>
        </authorList>
    </citation>
    <scope>NUCLEOTIDE SEQUENCE [LARGE SCALE GENOMIC DNA]</scope>
    <source>
        <strain evidence="1 2">UST030701-084</strain>
    </source>
</reference>
<organism evidence="1 2">
    <name type="scientific">Roseivirga spongicola</name>
    <dbReference type="NCBI Taxonomy" id="333140"/>
    <lineage>
        <taxon>Bacteria</taxon>
        <taxon>Pseudomonadati</taxon>
        <taxon>Bacteroidota</taxon>
        <taxon>Cytophagia</taxon>
        <taxon>Cytophagales</taxon>
        <taxon>Roseivirgaceae</taxon>
        <taxon>Roseivirga</taxon>
    </lineage>
</organism>
<accession>A0A150X1M6</accession>
<dbReference type="STRING" id="333140.AWW68_17035"/>
<dbReference type="Proteomes" id="UP000075606">
    <property type="component" value="Unassembled WGS sequence"/>
</dbReference>
<evidence type="ECO:0000313" key="2">
    <source>
        <dbReference type="Proteomes" id="UP000075606"/>
    </source>
</evidence>
<keyword evidence="2" id="KW-1185">Reference proteome</keyword>
<protein>
    <submittedName>
        <fullName evidence="1">Uncharacterized protein</fullName>
    </submittedName>
</protein>
<dbReference type="AlphaFoldDB" id="A0A150X1M6"/>
<dbReference type="EMBL" id="LRPC01000029">
    <property type="protein sequence ID" value="KYG72608.1"/>
    <property type="molecule type" value="Genomic_DNA"/>
</dbReference>
<gene>
    <name evidence="1" type="ORF">AWW68_17035</name>
</gene>
<sequence length="474" mass="54529">MEGLFKKTVENGIEMLSFSPALSTKIRVTYVIEDGKFIHKKVWPHGGVQETVVIKEIQSVEKGKWNFKSLNGIRTLIVKTSTTNMELESISNPDKIRSYILGLKTAKENVEPNKDTEGELAPEYVYVPAIPDVIYNLLKSIQTGGRDKLISWEVTTGEFVKANQVIGQLNVPVKKYKYDDIRYKNIAIIRAPISGKIIEITSDESTSIFETRLPTDSLQKYRFFKHMLIIQPLASEKFAGNPFTKPLADYCFFKFADRNSSYFEPLEALYKIVNRSEPVTIKEDWKVTLSDDDDLEEFAVQIPYPSYYLCEALFGNFGTSYSVKRQSRVNQGDSIGEFNSYGKAIASIISPVDGLILFTGLDYSDSEVMKIDRSYKTEFLQGTIWGDDNWPIKEFYNEEYNRVKTILCIIQPRRGSDITKYVRESYKHVIPAIEERLSEKLRDDFSYSKEKYKTVVEKEILKIKESDGRLIRRN</sequence>
<name>A0A150X1M6_9BACT</name>
<proteinExistence type="predicted"/>